<dbReference type="PANTHER" id="PTHR34988">
    <property type="entry name" value="PROTEIN, PUTATIVE-RELATED"/>
    <property type="match status" value="1"/>
</dbReference>
<proteinExistence type="predicted"/>
<dbReference type="OrthoDB" id="9791702at2"/>
<dbReference type="EMBL" id="CP001145">
    <property type="protein sequence ID" value="ACI16947.1"/>
    <property type="molecule type" value="Genomic_DNA"/>
</dbReference>
<dbReference type="HOGENOM" id="CLU_114051_2_0_9"/>
<accession>B5Y616</accession>
<feature type="domain" description="PPC" evidence="1">
    <location>
        <begin position="4"/>
        <end position="140"/>
    </location>
</feature>
<sequence>MTIKENNGIIAVRLHDGDKFMESLKAVAKDCGVNSAVLHGIGLFKNAELGYFNGHEYVTKSFYQQLMEVISLEGNISMAENGAEVVIHAHCVLGLPDYSLIGGHLMDGTFFNGELFIQKLEGIKLVRRSEPSGLNGLWVE</sequence>
<dbReference type="RefSeq" id="WP_012543599.1">
    <property type="nucleotide sequence ID" value="NC_011295.1"/>
</dbReference>
<evidence type="ECO:0000313" key="3">
    <source>
        <dbReference type="Proteomes" id="UP000001732"/>
    </source>
</evidence>
<keyword evidence="3" id="KW-1185">Reference proteome</keyword>
<reference evidence="3" key="1">
    <citation type="submission" date="2008-08" db="EMBL/GenBank/DDBJ databases">
        <title>The complete genome sequence of Coprothermobacter proteolyticus strain ATCC 5245 / DSM 5265 / BT.</title>
        <authorList>
            <person name="Dodson R.J."/>
            <person name="Durkin A.S."/>
            <person name="Wu M."/>
            <person name="Eisen J."/>
            <person name="Sutton G."/>
        </authorList>
    </citation>
    <scope>NUCLEOTIDE SEQUENCE [LARGE SCALE GENOMIC DNA]</scope>
    <source>
        <strain evidence="3">ATCC 35245 / DSM 5265 / OCM 4 / BT</strain>
    </source>
</reference>
<dbReference type="PROSITE" id="PS51742">
    <property type="entry name" value="PPC"/>
    <property type="match status" value="1"/>
</dbReference>
<dbReference type="Gene3D" id="3.30.1330.80">
    <property type="entry name" value="Hypothetical protein, similar to alpha- acetolactate decarboxylase, domain 2"/>
    <property type="match status" value="1"/>
</dbReference>
<evidence type="ECO:0000313" key="2">
    <source>
        <dbReference type="EMBL" id="ACI16947.1"/>
    </source>
</evidence>
<protein>
    <recommendedName>
        <fullName evidence="1">PPC domain-containing protein</fullName>
    </recommendedName>
</protein>
<dbReference type="Proteomes" id="UP000001732">
    <property type="component" value="Chromosome"/>
</dbReference>
<dbReference type="KEGG" id="cpo:COPRO5265_1394"/>
<reference evidence="2 3" key="2">
    <citation type="journal article" date="2014" name="Genome Announc.">
        <title>Complete Genome Sequence of Coprothermobacter proteolyticus DSM 5265.</title>
        <authorList>
            <person name="Alexiev A."/>
            <person name="Coil D.A."/>
            <person name="Badger J.H."/>
            <person name="Enticknap J."/>
            <person name="Ward N."/>
            <person name="Robb F.T."/>
            <person name="Eisen J.A."/>
        </authorList>
    </citation>
    <scope>NUCLEOTIDE SEQUENCE [LARGE SCALE GENOMIC DNA]</scope>
    <source>
        <strain evidence="3">ATCC 35245 / DSM 5265 / OCM 4 / BT</strain>
    </source>
</reference>
<name>B5Y616_COPPD</name>
<dbReference type="AlphaFoldDB" id="B5Y616"/>
<dbReference type="SUPFAM" id="SSF117856">
    <property type="entry name" value="AF0104/ALDC/Ptd012-like"/>
    <property type="match status" value="1"/>
</dbReference>
<dbReference type="PANTHER" id="PTHR34988:SF1">
    <property type="entry name" value="DNA-BINDING PROTEIN"/>
    <property type="match status" value="1"/>
</dbReference>
<dbReference type="InterPro" id="IPR005175">
    <property type="entry name" value="PPC_dom"/>
</dbReference>
<evidence type="ECO:0000259" key="1">
    <source>
        <dbReference type="PROSITE" id="PS51742"/>
    </source>
</evidence>
<dbReference type="eggNOG" id="COG1661">
    <property type="taxonomic scope" value="Bacteria"/>
</dbReference>
<organism evidence="2 3">
    <name type="scientific">Coprothermobacter proteolyticus (strain ATCC 35245 / DSM 5265 / OCM 4 / BT)</name>
    <dbReference type="NCBI Taxonomy" id="309798"/>
    <lineage>
        <taxon>Bacteria</taxon>
        <taxon>Pseudomonadati</taxon>
        <taxon>Coprothermobacterota</taxon>
        <taxon>Coprothermobacteria</taxon>
        <taxon>Coprothermobacterales</taxon>
        <taxon>Coprothermobacteraceae</taxon>
        <taxon>Coprothermobacter</taxon>
    </lineage>
</organism>
<gene>
    <name evidence="2" type="ordered locus">COPRO5265_1394</name>
</gene>
<dbReference type="Pfam" id="PF03479">
    <property type="entry name" value="PCC"/>
    <property type="match status" value="1"/>
</dbReference>
<dbReference type="CDD" id="cd11378">
    <property type="entry name" value="DUF296"/>
    <property type="match status" value="1"/>
</dbReference>